<proteinExistence type="predicted"/>
<gene>
    <name evidence="1" type="ORF">HKX69_33210</name>
</gene>
<dbReference type="RefSeq" id="WP_171159157.1">
    <property type="nucleotide sequence ID" value="NZ_CP053189.1"/>
</dbReference>
<name>A0A6M4PUR0_9ACTN</name>
<organism evidence="1 2">
    <name type="scientific">Streptomyces argyrophylli</name>
    <dbReference type="NCBI Taxonomy" id="2726118"/>
    <lineage>
        <taxon>Bacteria</taxon>
        <taxon>Bacillati</taxon>
        <taxon>Actinomycetota</taxon>
        <taxon>Actinomycetes</taxon>
        <taxon>Kitasatosporales</taxon>
        <taxon>Streptomycetaceae</taxon>
        <taxon>Streptomyces</taxon>
    </lineage>
</organism>
<dbReference type="Proteomes" id="UP000502641">
    <property type="component" value="Chromosome"/>
</dbReference>
<dbReference type="EMBL" id="CP053189">
    <property type="protein sequence ID" value="QJS13763.1"/>
    <property type="molecule type" value="Genomic_DNA"/>
</dbReference>
<dbReference type="AlphaFoldDB" id="A0A6M4PUR0"/>
<dbReference type="KEGG" id="sarg:HKX69_33210"/>
<sequence length="84" mass="9387">MATRPDPELTAQVRPDGYLELFSRRTGKRHRCGPRGTTMWLALQRSGWQPESAADEIAVQLGVDPASVQCDIHAWLAHFREAGD</sequence>
<reference evidence="1 2" key="1">
    <citation type="submission" date="2020-05" db="EMBL/GenBank/DDBJ databases">
        <authorList>
            <person name="Li K."/>
        </authorList>
    </citation>
    <scope>NUCLEOTIDE SEQUENCE [LARGE SCALE GENOMIC DNA]</scope>
    <source>
        <strain evidence="2">jing01</strain>
    </source>
</reference>
<accession>A0A6M4PUR0</accession>
<evidence type="ECO:0000313" key="2">
    <source>
        <dbReference type="Proteomes" id="UP000502641"/>
    </source>
</evidence>
<evidence type="ECO:0000313" key="1">
    <source>
        <dbReference type="EMBL" id="QJS13763.1"/>
    </source>
</evidence>
<evidence type="ECO:0008006" key="3">
    <source>
        <dbReference type="Google" id="ProtNLM"/>
    </source>
</evidence>
<keyword evidence="2" id="KW-1185">Reference proteome</keyword>
<protein>
    <recommendedName>
        <fullName evidence="3">PqqD family protein</fullName>
    </recommendedName>
</protein>